<proteinExistence type="inferred from homology"/>
<dbReference type="InterPro" id="IPR036565">
    <property type="entry name" value="Mur-like_cat_sf"/>
</dbReference>
<dbReference type="Proteomes" id="UP000523139">
    <property type="component" value="Unassembled WGS sequence"/>
</dbReference>
<keyword evidence="3" id="KW-0547">Nucleotide-binding</keyword>
<name>A0A7X8YEU4_9MICC</name>
<dbReference type="PANTHER" id="PTHR11136:SF0">
    <property type="entry name" value="DIHYDROFOLATE SYNTHETASE-RELATED"/>
    <property type="match status" value="1"/>
</dbReference>
<evidence type="ECO:0000256" key="2">
    <source>
        <dbReference type="ARBA" id="ARBA00022598"/>
    </source>
</evidence>
<dbReference type="Gene3D" id="3.40.1190.10">
    <property type="entry name" value="Mur-like, catalytic domain"/>
    <property type="match status" value="1"/>
</dbReference>
<evidence type="ECO:0000313" key="5">
    <source>
        <dbReference type="EMBL" id="NLS10959.1"/>
    </source>
</evidence>
<evidence type="ECO:0000256" key="4">
    <source>
        <dbReference type="ARBA" id="ARBA00022840"/>
    </source>
</evidence>
<organism evidence="5 6">
    <name type="scientific">Nesterenkonia sedimenti</name>
    <dbReference type="NCBI Taxonomy" id="1463632"/>
    <lineage>
        <taxon>Bacteria</taxon>
        <taxon>Bacillati</taxon>
        <taxon>Actinomycetota</taxon>
        <taxon>Actinomycetes</taxon>
        <taxon>Micrococcales</taxon>
        <taxon>Micrococcaceae</taxon>
        <taxon>Nesterenkonia</taxon>
    </lineage>
</organism>
<dbReference type="InterPro" id="IPR001645">
    <property type="entry name" value="Folylpolyglutamate_synth"/>
</dbReference>
<sequence length="440" mass="46042">MSQSIEALEEEVIFGEWRRLRGVSARSLQRTSALLDQLGYDPATCGHRIIGVVGSKGKGTASAYTSATLAGLGLKVGTVMSPGVLSNADRIRIDGQAIGPSARRWALERIHEARSRLPEASADSGYLAPTGLFLVMGFLIAQRAGVDVVVAEAGIGGLSDDLSHWPLDTAVVTSIFGEHLDILGPTVADVARDKTGVITKATHQVISCPQSPEAAQILTDRCAEVGARLIGTEASNTGKLPAEAYALVDHLPAGFQRENAAAGVTAGLAPADGQPVDTQHLKQVVGSVSYPGRLSLHEVPGVSGGQCVVDSAVSGEGLEAALRFSASALGTGLDQVLVCLPPEKDLPGFISALEGVEGEKVFVELPGAYIGTPLRSQWPDAPGWSWLRLEDLGEVVHEADSSAQLLQQLAGRRSLAVGTVLFTSLVLRSLGADAWRLFTR</sequence>
<evidence type="ECO:0000313" key="6">
    <source>
        <dbReference type="Proteomes" id="UP000523139"/>
    </source>
</evidence>
<dbReference type="AlphaFoldDB" id="A0A7X8YEU4"/>
<dbReference type="GO" id="GO:0005737">
    <property type="term" value="C:cytoplasm"/>
    <property type="evidence" value="ECO:0007669"/>
    <property type="project" value="TreeGrafter"/>
</dbReference>
<evidence type="ECO:0000256" key="1">
    <source>
        <dbReference type="ARBA" id="ARBA00008276"/>
    </source>
</evidence>
<dbReference type="EMBL" id="JABAHY010000018">
    <property type="protein sequence ID" value="NLS10959.1"/>
    <property type="molecule type" value="Genomic_DNA"/>
</dbReference>
<evidence type="ECO:0008006" key="7">
    <source>
        <dbReference type="Google" id="ProtNLM"/>
    </source>
</evidence>
<protein>
    <recommendedName>
        <fullName evidence="7">Mur ligase central domain-containing protein</fullName>
    </recommendedName>
</protein>
<gene>
    <name evidence="5" type="ORF">HGQ17_13335</name>
</gene>
<dbReference type="GO" id="GO:0005524">
    <property type="term" value="F:ATP binding"/>
    <property type="evidence" value="ECO:0007669"/>
    <property type="project" value="UniProtKB-KW"/>
</dbReference>
<keyword evidence="6" id="KW-1185">Reference proteome</keyword>
<reference evidence="5 6" key="1">
    <citation type="submission" date="2020-04" db="EMBL/GenBank/DDBJ databases">
        <title>Nesterenkonia sp. nov., isolated from marine sediment.</title>
        <authorList>
            <person name="Zhang G."/>
        </authorList>
    </citation>
    <scope>NUCLEOTIDE SEQUENCE [LARGE SCALE GENOMIC DNA]</scope>
    <source>
        <strain evidence="5 6">MY13</strain>
    </source>
</reference>
<accession>A0A7X8YEU4</accession>
<keyword evidence="2" id="KW-0436">Ligase</keyword>
<dbReference type="GO" id="GO:0008841">
    <property type="term" value="F:dihydrofolate synthase activity"/>
    <property type="evidence" value="ECO:0007669"/>
    <property type="project" value="TreeGrafter"/>
</dbReference>
<dbReference type="GO" id="GO:0004326">
    <property type="term" value="F:tetrahydrofolylpolyglutamate synthase activity"/>
    <property type="evidence" value="ECO:0007669"/>
    <property type="project" value="InterPro"/>
</dbReference>
<keyword evidence="4" id="KW-0067">ATP-binding</keyword>
<dbReference type="RefSeq" id="WP_168888445.1">
    <property type="nucleotide sequence ID" value="NZ_JABAHY010000018.1"/>
</dbReference>
<dbReference type="PANTHER" id="PTHR11136">
    <property type="entry name" value="FOLYLPOLYGLUTAMATE SYNTHASE-RELATED"/>
    <property type="match status" value="1"/>
</dbReference>
<dbReference type="SUPFAM" id="SSF53623">
    <property type="entry name" value="MurD-like peptide ligases, catalytic domain"/>
    <property type="match status" value="1"/>
</dbReference>
<comment type="similarity">
    <text evidence="1">Belongs to the folylpolyglutamate synthase family.</text>
</comment>
<evidence type="ECO:0000256" key="3">
    <source>
        <dbReference type="ARBA" id="ARBA00022741"/>
    </source>
</evidence>
<comment type="caution">
    <text evidence="5">The sequence shown here is derived from an EMBL/GenBank/DDBJ whole genome shotgun (WGS) entry which is preliminary data.</text>
</comment>